<evidence type="ECO:0000256" key="1">
    <source>
        <dbReference type="SAM" id="MobiDB-lite"/>
    </source>
</evidence>
<dbReference type="RefSeq" id="WP_011698114.1">
    <property type="nucleotide sequence ID" value="NC_008554.1"/>
</dbReference>
<accession>A0LHP1</accession>
<protein>
    <submittedName>
        <fullName evidence="3">Uncharacterized protein</fullName>
    </submittedName>
</protein>
<evidence type="ECO:0000256" key="2">
    <source>
        <dbReference type="SAM" id="SignalP"/>
    </source>
</evidence>
<feature type="compositionally biased region" description="Polar residues" evidence="1">
    <location>
        <begin position="389"/>
        <end position="399"/>
    </location>
</feature>
<dbReference type="eggNOG" id="COG2885">
    <property type="taxonomic scope" value="Bacteria"/>
</dbReference>
<evidence type="ECO:0000313" key="4">
    <source>
        <dbReference type="Proteomes" id="UP000001784"/>
    </source>
</evidence>
<dbReference type="Proteomes" id="UP000001784">
    <property type="component" value="Chromosome"/>
</dbReference>
<feature type="region of interest" description="Disordered" evidence="1">
    <location>
        <begin position="367"/>
        <end position="399"/>
    </location>
</feature>
<dbReference type="EMBL" id="CP000478">
    <property type="protein sequence ID" value="ABK16943.1"/>
    <property type="molecule type" value="Genomic_DNA"/>
</dbReference>
<proteinExistence type="predicted"/>
<dbReference type="InParanoid" id="A0LHP1"/>
<dbReference type="HOGENOM" id="CLU_690636_0_0_7"/>
<keyword evidence="4" id="KW-1185">Reference proteome</keyword>
<dbReference type="OrthoDB" id="1430919at2"/>
<sequence length="399" mass="40789" precursor="true">MSKAKRLMPTILCLILSLPAMTATGWTACDQVSYYCDVGDAVRAGSGNVDKSGVYGYNLGHGWGVFGRTTSGASSMQAGVGGENLGGGAGVWGHSATGTGVSGNGSVGVYGYSPEADGVGVLGAGSVGVRGSSINGPGVHGLTSKGAGVFAASEYGNAGGFQITEAANKSAVIRAETSGTGPGGHFKILNASSFGSALWGVNYGKGRAGFFEIKKADNPAAAVRAVTAGTGWAGSFAATNPAGRGVYIKTEGGQGLTVVGGTKSAAVPTSRGTRALYAEEASEVFFTDYGFGRLENGRIFIPIDPLFAETVNLQLDYFVFLQPYAKAELYVSRTTPEGFEVSLNTGDPGAKFAYRIVAKRKGFETARLEDASSQPESDSALNASEPDSESTNMSVSMNR</sequence>
<organism evidence="3 4">
    <name type="scientific">Syntrophobacter fumaroxidans (strain DSM 10017 / MPOB)</name>
    <dbReference type="NCBI Taxonomy" id="335543"/>
    <lineage>
        <taxon>Bacteria</taxon>
        <taxon>Pseudomonadati</taxon>
        <taxon>Thermodesulfobacteriota</taxon>
        <taxon>Syntrophobacteria</taxon>
        <taxon>Syntrophobacterales</taxon>
        <taxon>Syntrophobacteraceae</taxon>
        <taxon>Syntrophobacter</taxon>
    </lineage>
</organism>
<evidence type="ECO:0000313" key="3">
    <source>
        <dbReference type="EMBL" id="ABK16943.1"/>
    </source>
</evidence>
<name>A0LHP1_SYNFM</name>
<feature type="compositionally biased region" description="Polar residues" evidence="1">
    <location>
        <begin position="371"/>
        <end position="382"/>
    </location>
</feature>
<reference evidence="3 4" key="1">
    <citation type="submission" date="2006-10" db="EMBL/GenBank/DDBJ databases">
        <title>Complete sequence of Syntrophobacter fumaroxidans MPOB.</title>
        <authorList>
            <consortium name="US DOE Joint Genome Institute"/>
            <person name="Copeland A."/>
            <person name="Lucas S."/>
            <person name="Lapidus A."/>
            <person name="Barry K."/>
            <person name="Detter J.C."/>
            <person name="Glavina del Rio T."/>
            <person name="Hammon N."/>
            <person name="Israni S."/>
            <person name="Pitluck S."/>
            <person name="Goltsman E.G."/>
            <person name="Martinez M."/>
            <person name="Schmutz J."/>
            <person name="Larimer F."/>
            <person name="Land M."/>
            <person name="Hauser L."/>
            <person name="Kyrpides N."/>
            <person name="Kim E."/>
            <person name="Boone D.R."/>
            <person name="Brockman F."/>
            <person name="Culley D."/>
            <person name="Ferry J."/>
            <person name="Gunsalus R."/>
            <person name="McInerney M.J."/>
            <person name="Morrison M."/>
            <person name="Plugge C."/>
            <person name="Rohlin L."/>
            <person name="Scholten J."/>
            <person name="Sieber J."/>
            <person name="Stams A.J.M."/>
            <person name="Worm P."/>
            <person name="Henstra A.M."/>
            <person name="Richardson P."/>
        </authorList>
    </citation>
    <scope>NUCLEOTIDE SEQUENCE [LARGE SCALE GENOMIC DNA]</scope>
    <source>
        <strain evidence="4">DSM 10017 / MPOB</strain>
    </source>
</reference>
<feature type="signal peptide" evidence="2">
    <location>
        <begin position="1"/>
        <end position="22"/>
    </location>
</feature>
<dbReference type="PROSITE" id="PS51257">
    <property type="entry name" value="PROKAR_LIPOPROTEIN"/>
    <property type="match status" value="1"/>
</dbReference>
<dbReference type="KEGG" id="sfu:Sfum_1251"/>
<gene>
    <name evidence="3" type="ordered locus">Sfum_1251</name>
</gene>
<keyword evidence="2" id="KW-0732">Signal</keyword>
<dbReference type="AlphaFoldDB" id="A0LHP1"/>
<feature type="chain" id="PRO_5002627230" evidence="2">
    <location>
        <begin position="23"/>
        <end position="399"/>
    </location>
</feature>